<dbReference type="SUPFAM" id="SSF48435">
    <property type="entry name" value="Bacterial muramidases"/>
    <property type="match status" value="1"/>
</dbReference>
<accession>A0ABY4VYB3</accession>
<dbReference type="InterPro" id="IPR008258">
    <property type="entry name" value="Transglycosylase_SLT_dom_1"/>
</dbReference>
<comment type="similarity">
    <text evidence="1">Belongs to the transglycosylase Slt family.</text>
</comment>
<dbReference type="PANTHER" id="PTHR37423">
    <property type="entry name" value="SOLUBLE LYTIC MUREIN TRANSGLYCOSYLASE-RELATED"/>
    <property type="match status" value="1"/>
</dbReference>
<evidence type="ECO:0000256" key="2">
    <source>
        <dbReference type="ARBA" id="ARBA00009387"/>
    </source>
</evidence>
<dbReference type="Pfam" id="PF01464">
    <property type="entry name" value="SLT"/>
    <property type="match status" value="1"/>
</dbReference>
<evidence type="ECO:0000313" key="5">
    <source>
        <dbReference type="EMBL" id="USG59823.1"/>
    </source>
</evidence>
<name>A0ABY4VYB3_9PROT</name>
<dbReference type="InterPro" id="IPR008939">
    <property type="entry name" value="Lytic_TGlycosylase_superhlx_U"/>
</dbReference>
<dbReference type="CDD" id="cd13401">
    <property type="entry name" value="Slt70-like"/>
    <property type="match status" value="1"/>
</dbReference>
<dbReference type="EMBL" id="CP098747">
    <property type="protein sequence ID" value="USG59823.1"/>
    <property type="molecule type" value="Genomic_DNA"/>
</dbReference>
<dbReference type="Proteomes" id="UP001056291">
    <property type="component" value="Chromosome"/>
</dbReference>
<dbReference type="Gene3D" id="1.25.20.10">
    <property type="entry name" value="Bacterial muramidases"/>
    <property type="match status" value="1"/>
</dbReference>
<evidence type="ECO:0000256" key="1">
    <source>
        <dbReference type="ARBA" id="ARBA00007734"/>
    </source>
</evidence>
<sequence>MNKTIALGVLVASLTYSPSIVGATGKPVILQEDTQIDRTTAVLATEPGRRNFIPTPRQKPEIGDLALLNVSSVPVPKIRPVGIALPPHPLATGLLSKKDLNIYKQAIALASERKWKKARLMARRADYKLPAKIIDWRWMTAYRNRASFDQISNFIDANPDWPRQTTLQRRAEEALVDPVSADRTISWFSSREPLTGIGMLRYGEALIEKGQLVKGQNLVRRAWRVGNFPKDLERATLKNFNLLLTVQDHDSRLEHLLWERKATAATRMLPYASKGKSKLAVARIQLMTKRGNVDHAVRSVPRELQADPGLIFERAKWRRQKSLHEESQELLLQMDATVPRAEKWWRERHLQARKLLAKGHITDAYKLVSQHGLAQGGDFATAEWLSGWISLQFLGDPAIARQHFVRMYENVGYPISRARAAYWIGRADTSARENALAQYWYEVAAQHYTTYYGQMAHFELGKSQLPMIPKLTGINPHVKKIYDADERTLIIRHLTELNKPKWTRYFLLEMAETAKTADAFKYLAKLANDIGRPDYAISVAKRASQRGTELTEINWPTNGAQADKTPIEKALVFAIMRQESAFASDAISSAGARGLMQLMPATAKHVSRSLKVTYSKFQLTEDPDYNALLGSSYLSGLVDEFNGSYVLAIASYNAGPRNVRKWIDTWGDPRTGEIDMIDWIEFIPFTETRNYVQRVIENLQIYRQRLAVSQNEKLTIYQDLNRGLATH</sequence>
<evidence type="ECO:0000259" key="4">
    <source>
        <dbReference type="Pfam" id="PF01464"/>
    </source>
</evidence>
<keyword evidence="3" id="KW-0732">Signal</keyword>
<dbReference type="PANTHER" id="PTHR37423:SF2">
    <property type="entry name" value="MEMBRANE-BOUND LYTIC MUREIN TRANSGLYCOSYLASE C"/>
    <property type="match status" value="1"/>
</dbReference>
<reference evidence="5" key="1">
    <citation type="submission" date="2022-06" db="EMBL/GenBank/DDBJ databases">
        <title>Sneathiella actinostolidae sp. nov., isolated from a sea anemonein the Western Pacific Ocean.</title>
        <authorList>
            <person name="Wei M.J."/>
        </authorList>
    </citation>
    <scope>NUCLEOTIDE SEQUENCE</scope>
    <source>
        <strain evidence="5">PHK-P5</strain>
    </source>
</reference>
<evidence type="ECO:0000256" key="3">
    <source>
        <dbReference type="ARBA" id="ARBA00022729"/>
    </source>
</evidence>
<protein>
    <submittedName>
        <fullName evidence="5">Lytic transglycosylase domain-containing protein</fullName>
    </submittedName>
</protein>
<keyword evidence="6" id="KW-1185">Reference proteome</keyword>
<evidence type="ECO:0000313" key="6">
    <source>
        <dbReference type="Proteomes" id="UP001056291"/>
    </source>
</evidence>
<proteinExistence type="inferred from homology"/>
<dbReference type="RefSeq" id="WP_251932593.1">
    <property type="nucleotide sequence ID" value="NZ_CP098747.1"/>
</dbReference>
<gene>
    <name evidence="5" type="ORF">NBZ79_11610</name>
</gene>
<organism evidence="5 6">
    <name type="scientific">Sneathiella marina</name>
    <dbReference type="NCBI Taxonomy" id="2950108"/>
    <lineage>
        <taxon>Bacteria</taxon>
        <taxon>Pseudomonadati</taxon>
        <taxon>Pseudomonadota</taxon>
        <taxon>Alphaproteobacteria</taxon>
        <taxon>Sneathiellales</taxon>
        <taxon>Sneathiellaceae</taxon>
        <taxon>Sneathiella</taxon>
    </lineage>
</organism>
<dbReference type="SUPFAM" id="SSF53955">
    <property type="entry name" value="Lysozyme-like"/>
    <property type="match status" value="1"/>
</dbReference>
<dbReference type="InterPro" id="IPR023346">
    <property type="entry name" value="Lysozyme-like_dom_sf"/>
</dbReference>
<comment type="similarity">
    <text evidence="2">Belongs to the virb1 family.</text>
</comment>
<feature type="domain" description="Transglycosylase SLT" evidence="4">
    <location>
        <begin position="560"/>
        <end position="666"/>
    </location>
</feature>
<dbReference type="Gene3D" id="1.10.530.10">
    <property type="match status" value="1"/>
</dbReference>